<organism evidence="8 9">
    <name type="scientific">Rhodotorula paludigena</name>
    <dbReference type="NCBI Taxonomy" id="86838"/>
    <lineage>
        <taxon>Eukaryota</taxon>
        <taxon>Fungi</taxon>
        <taxon>Dikarya</taxon>
        <taxon>Basidiomycota</taxon>
        <taxon>Pucciniomycotina</taxon>
        <taxon>Microbotryomycetes</taxon>
        <taxon>Sporidiobolales</taxon>
        <taxon>Sporidiobolaceae</taxon>
        <taxon>Rhodotorula</taxon>
    </lineage>
</organism>
<feature type="region of interest" description="Disordered" evidence="6">
    <location>
        <begin position="447"/>
        <end position="486"/>
    </location>
</feature>
<evidence type="ECO:0000256" key="5">
    <source>
        <dbReference type="PROSITE-ProRule" id="PRU00125"/>
    </source>
</evidence>
<feature type="compositionally biased region" description="Low complexity" evidence="6">
    <location>
        <begin position="195"/>
        <end position="230"/>
    </location>
</feature>
<feature type="compositionally biased region" description="Low complexity" evidence="6">
    <location>
        <begin position="7"/>
        <end position="31"/>
    </location>
</feature>
<keyword evidence="2" id="KW-0677">Repeat</keyword>
<dbReference type="GO" id="GO:0046872">
    <property type="term" value="F:metal ion binding"/>
    <property type="evidence" value="ECO:0007669"/>
    <property type="project" value="UniProtKB-KW"/>
</dbReference>
<evidence type="ECO:0000313" key="9">
    <source>
        <dbReference type="Proteomes" id="UP001342314"/>
    </source>
</evidence>
<dbReference type="InterPro" id="IPR001781">
    <property type="entry name" value="Znf_LIM"/>
</dbReference>
<keyword evidence="1 5" id="KW-0479">Metal-binding</keyword>
<reference evidence="8 9" key="1">
    <citation type="submission" date="2021-12" db="EMBL/GenBank/DDBJ databases">
        <title>High titer production of polyol ester of fatty acids by Rhodotorula paludigena BS15 towards product separation-free biomass refinery.</title>
        <authorList>
            <person name="Mano J."/>
            <person name="Ono H."/>
            <person name="Tanaka T."/>
            <person name="Naito K."/>
            <person name="Sushida H."/>
            <person name="Ike M."/>
            <person name="Tokuyasu K."/>
            <person name="Kitaoka M."/>
        </authorList>
    </citation>
    <scope>NUCLEOTIDE SEQUENCE [LARGE SCALE GENOMIC DNA]</scope>
    <source>
        <strain evidence="8 9">BS15</strain>
    </source>
</reference>
<evidence type="ECO:0000256" key="3">
    <source>
        <dbReference type="ARBA" id="ARBA00022833"/>
    </source>
</evidence>
<keyword evidence="3 5" id="KW-0862">Zinc</keyword>
<protein>
    <recommendedName>
        <fullName evidence="7">LIM zinc-binding domain-containing protein</fullName>
    </recommendedName>
</protein>
<feature type="compositionally biased region" description="Low complexity" evidence="6">
    <location>
        <begin position="313"/>
        <end position="326"/>
    </location>
</feature>
<dbReference type="PROSITE" id="PS50023">
    <property type="entry name" value="LIM_DOMAIN_2"/>
    <property type="match status" value="1"/>
</dbReference>
<dbReference type="PROSITE" id="PS00478">
    <property type="entry name" value="LIM_DOMAIN_1"/>
    <property type="match status" value="1"/>
</dbReference>
<dbReference type="Pfam" id="PF00412">
    <property type="entry name" value="LIM"/>
    <property type="match status" value="1"/>
</dbReference>
<feature type="compositionally biased region" description="Basic residues" evidence="6">
    <location>
        <begin position="627"/>
        <end position="638"/>
    </location>
</feature>
<feature type="compositionally biased region" description="Polar residues" evidence="6">
    <location>
        <begin position="252"/>
        <end position="276"/>
    </location>
</feature>
<keyword evidence="9" id="KW-1185">Reference proteome</keyword>
<dbReference type="Gene3D" id="2.10.110.10">
    <property type="entry name" value="Cysteine Rich Protein"/>
    <property type="match status" value="1"/>
</dbReference>
<keyword evidence="4 5" id="KW-0440">LIM domain</keyword>
<dbReference type="SUPFAM" id="SSF57716">
    <property type="entry name" value="Glucocorticoid receptor-like (DNA-binding domain)"/>
    <property type="match status" value="1"/>
</dbReference>
<evidence type="ECO:0000256" key="4">
    <source>
        <dbReference type="ARBA" id="ARBA00023038"/>
    </source>
</evidence>
<feature type="compositionally biased region" description="Polar residues" evidence="6">
    <location>
        <begin position="59"/>
        <end position="68"/>
    </location>
</feature>
<feature type="region of interest" description="Disordered" evidence="6">
    <location>
        <begin position="127"/>
        <end position="170"/>
    </location>
</feature>
<name>A0AAV5GEK0_9BASI</name>
<feature type="compositionally biased region" description="Low complexity" evidence="6">
    <location>
        <begin position="277"/>
        <end position="298"/>
    </location>
</feature>
<gene>
    <name evidence="8" type="ORF">Rhopal_000451-T1</name>
</gene>
<dbReference type="SMART" id="SM00132">
    <property type="entry name" value="LIM"/>
    <property type="match status" value="1"/>
</dbReference>
<dbReference type="AlphaFoldDB" id="A0AAV5GEK0"/>
<proteinExistence type="predicted"/>
<feature type="compositionally biased region" description="Low complexity" evidence="6">
    <location>
        <begin position="156"/>
        <end position="168"/>
    </location>
</feature>
<feature type="compositionally biased region" description="Low complexity" evidence="6">
    <location>
        <begin position="44"/>
        <end position="58"/>
    </location>
</feature>
<feature type="domain" description="LIM zinc-binding" evidence="7">
    <location>
        <begin position="497"/>
        <end position="560"/>
    </location>
</feature>
<evidence type="ECO:0000259" key="7">
    <source>
        <dbReference type="PROSITE" id="PS50023"/>
    </source>
</evidence>
<dbReference type="PANTHER" id="PTHR24207:SF2">
    <property type="entry name" value="ZYX102 PROTEIN"/>
    <property type="match status" value="1"/>
</dbReference>
<evidence type="ECO:0000256" key="1">
    <source>
        <dbReference type="ARBA" id="ARBA00022723"/>
    </source>
</evidence>
<feature type="compositionally biased region" description="Polar residues" evidence="6">
    <location>
        <begin position="469"/>
        <end position="481"/>
    </location>
</feature>
<evidence type="ECO:0000313" key="8">
    <source>
        <dbReference type="EMBL" id="GJN87502.1"/>
    </source>
</evidence>
<feature type="region of interest" description="Disordered" evidence="6">
    <location>
        <begin position="610"/>
        <end position="638"/>
    </location>
</feature>
<comment type="caution">
    <text evidence="8">The sequence shown here is derived from an EMBL/GenBank/DDBJ whole genome shotgun (WGS) entry which is preliminary data.</text>
</comment>
<evidence type="ECO:0000256" key="6">
    <source>
        <dbReference type="SAM" id="MobiDB-lite"/>
    </source>
</evidence>
<dbReference type="EMBL" id="BQKY01000001">
    <property type="protein sequence ID" value="GJN87502.1"/>
    <property type="molecule type" value="Genomic_DNA"/>
</dbReference>
<feature type="compositionally biased region" description="Basic and acidic residues" evidence="6">
    <location>
        <begin position="617"/>
        <end position="626"/>
    </location>
</feature>
<dbReference type="Proteomes" id="UP001342314">
    <property type="component" value="Unassembled WGS sequence"/>
</dbReference>
<sequence>MASSYYSSRPANPHARAPSPSASASAPLAPSQRYVPPSQAHRQFSTSPSYSSFSPYSSNTTATFGRGQTEQHHAAEQPPHSPSDEPSSIKCSNCSAWVSLDLLGEHVCLPVANGTRATEGLRIEVKPSGHDGWGAAKAQSPMYSGNHLSPSPPGSAPLTPAASPPATGNRLPFFERYQKLVDTTATSSEPAGKLAAAASIRRPSPSPRAAPAGLPSRSPTAPLPTSTSAPNLSVPSAPYQPYSLQRSEEPHLSTSPSQTFSPMPSAASTFRQISPVSSRSGASDSLASSSAAAAAKRALPSQQQQAREAHFTPESSAPSSSSYPSSTRQRPQYDAQRTQGSAQADLALAPSLASSAASSRYLPYDRSSASASDSIRSSQSTPADLSALANGAGGPDGLDACLEDLRILAEDGLGMGGGAEAMLDERFYDGGAMRTQDARALPADGFTADDLLATPRAPTRQPSRPRPSDPTNNGIKSSSRSLAPPVPTSLAANRFLPKCRKCLGAIEGSAVSSKDGKVVGKYHARCFRCFECDAQFEGGEFYVFDGKPYCQLHYHALNGSLCANHNCGKPIEGSCVSLVGEENGGGGRFPLLEHHFVVNRLPYCEAHAGGPVRRRPQKDGAEAREVRAKKRQTIITRR</sequence>
<feature type="region of interest" description="Disordered" evidence="6">
    <location>
        <begin position="184"/>
        <end position="343"/>
    </location>
</feature>
<feature type="region of interest" description="Disordered" evidence="6">
    <location>
        <begin position="1"/>
        <end position="88"/>
    </location>
</feature>
<dbReference type="GO" id="GO:0030695">
    <property type="term" value="F:GTPase regulator activity"/>
    <property type="evidence" value="ECO:0007669"/>
    <property type="project" value="UniProtKB-ARBA"/>
</dbReference>
<accession>A0AAV5GEK0</accession>
<evidence type="ECO:0000256" key="2">
    <source>
        <dbReference type="ARBA" id="ARBA00022737"/>
    </source>
</evidence>
<dbReference type="PANTHER" id="PTHR24207">
    <property type="entry name" value="ZYX102 PROTEIN"/>
    <property type="match status" value="1"/>
</dbReference>
<feature type="compositionally biased region" description="Polar residues" evidence="6">
    <location>
        <begin position="327"/>
        <end position="340"/>
    </location>
</feature>